<evidence type="ECO:0000256" key="1">
    <source>
        <dbReference type="SAM" id="MobiDB-lite"/>
    </source>
</evidence>
<accession>A0A0P6XKA3</accession>
<evidence type="ECO:0000313" key="4">
    <source>
        <dbReference type="Proteomes" id="UP000050430"/>
    </source>
</evidence>
<name>A0A0P6XKA3_9CHLR</name>
<feature type="transmembrane region" description="Helical" evidence="2">
    <location>
        <begin position="12"/>
        <end position="39"/>
    </location>
</feature>
<feature type="transmembrane region" description="Helical" evidence="2">
    <location>
        <begin position="51"/>
        <end position="77"/>
    </location>
</feature>
<feature type="transmembrane region" description="Helical" evidence="2">
    <location>
        <begin position="89"/>
        <end position="110"/>
    </location>
</feature>
<evidence type="ECO:0000313" key="3">
    <source>
        <dbReference type="EMBL" id="KPL71901.1"/>
    </source>
</evidence>
<dbReference type="Proteomes" id="UP000050430">
    <property type="component" value="Unassembled WGS sequence"/>
</dbReference>
<keyword evidence="2" id="KW-0472">Membrane</keyword>
<dbReference type="STRING" id="229920.ADM99_10895"/>
<feature type="region of interest" description="Disordered" evidence="1">
    <location>
        <begin position="195"/>
        <end position="238"/>
    </location>
</feature>
<protein>
    <submittedName>
        <fullName evidence="3">Uncharacterized protein</fullName>
    </submittedName>
</protein>
<keyword evidence="2" id="KW-0812">Transmembrane</keyword>
<proteinExistence type="predicted"/>
<sequence>MNNNDKSVWDGVILVASYHFLLAVVCLLGAAATVVFAIIPNLATASTNPQAVFMPVIGAIFGLVLCIWYASIGSGLIRLKNSSRMGAVFLALFGSIGGLFLLLGAGIPVINSLLPDVGAVTGVAVAAICGYSLMTFLDIIVLIFLYSGRVRAVFYGEPWSPENANVPGLGTLVRAAIFGVPVSSTTPIMPVPTAPAPIAPVASQSAPTAPHRETPPPPPVDDLDTPGDLFTEPAPRKR</sequence>
<dbReference type="EMBL" id="LGCK01000010">
    <property type="protein sequence ID" value="KPL71901.1"/>
    <property type="molecule type" value="Genomic_DNA"/>
</dbReference>
<evidence type="ECO:0000256" key="2">
    <source>
        <dbReference type="SAM" id="Phobius"/>
    </source>
</evidence>
<reference evidence="3 4" key="1">
    <citation type="submission" date="2015-07" db="EMBL/GenBank/DDBJ databases">
        <title>Genome sequence of Leptolinea tardivitalis DSM 16556.</title>
        <authorList>
            <person name="Hemp J."/>
            <person name="Ward L.M."/>
            <person name="Pace L.A."/>
            <person name="Fischer W.W."/>
        </authorList>
    </citation>
    <scope>NUCLEOTIDE SEQUENCE [LARGE SCALE GENOMIC DNA]</scope>
    <source>
        <strain evidence="3 4">YMTK-2</strain>
    </source>
</reference>
<keyword evidence="2" id="KW-1133">Transmembrane helix</keyword>
<organism evidence="3 4">
    <name type="scientific">Leptolinea tardivitalis</name>
    <dbReference type="NCBI Taxonomy" id="229920"/>
    <lineage>
        <taxon>Bacteria</taxon>
        <taxon>Bacillati</taxon>
        <taxon>Chloroflexota</taxon>
        <taxon>Anaerolineae</taxon>
        <taxon>Anaerolineales</taxon>
        <taxon>Anaerolineaceae</taxon>
        <taxon>Leptolinea</taxon>
    </lineage>
</organism>
<keyword evidence="4" id="KW-1185">Reference proteome</keyword>
<feature type="transmembrane region" description="Helical" evidence="2">
    <location>
        <begin position="122"/>
        <end position="146"/>
    </location>
</feature>
<dbReference type="RefSeq" id="WP_062420574.1">
    <property type="nucleotide sequence ID" value="NZ_BBYA01000002.1"/>
</dbReference>
<dbReference type="AlphaFoldDB" id="A0A0P6XKA3"/>
<gene>
    <name evidence="3" type="ORF">ADM99_10895</name>
</gene>
<comment type="caution">
    <text evidence="3">The sequence shown here is derived from an EMBL/GenBank/DDBJ whole genome shotgun (WGS) entry which is preliminary data.</text>
</comment>